<evidence type="ECO:0000313" key="1">
    <source>
        <dbReference type="EMBL" id="GME83479.1"/>
    </source>
</evidence>
<evidence type="ECO:0000313" key="2">
    <source>
        <dbReference type="Proteomes" id="UP001165064"/>
    </source>
</evidence>
<protein>
    <submittedName>
        <fullName evidence="1">Unnamed protein product</fullName>
    </submittedName>
</protein>
<gene>
    <name evidence="1" type="ORF">Amon02_000619700</name>
</gene>
<name>A0ACB5TA51_AMBMO</name>
<reference evidence="1" key="1">
    <citation type="submission" date="2023-04" db="EMBL/GenBank/DDBJ databases">
        <title>Ambrosiozyma monospora NBRC 10751.</title>
        <authorList>
            <person name="Ichikawa N."/>
            <person name="Sato H."/>
            <person name="Tonouchi N."/>
        </authorList>
    </citation>
    <scope>NUCLEOTIDE SEQUENCE</scope>
    <source>
        <strain evidence="1">NBRC 10751</strain>
    </source>
</reference>
<sequence length="200" mass="22449">MSSSNIPQARLHQDHQQHLLQHSQQQQQPSQQQQLTAMDTSPNSSSNSSFSTNFLRKKQQQYPTTTATSSSSAYRPLEYSSIDIINLDSDADDYAFKDDFDEIDLVQDQDDSGDTSGLVIKRSSNTGAHHRLHHMNTTNMGFAHDNDDFSCFETAIQEDDDEDDFGYNKGLSNLGFANNNNLGLLDDETRSCSKFTLLVI</sequence>
<dbReference type="EMBL" id="BSXS01004779">
    <property type="protein sequence ID" value="GME83479.1"/>
    <property type="molecule type" value="Genomic_DNA"/>
</dbReference>
<comment type="caution">
    <text evidence="1">The sequence shown here is derived from an EMBL/GenBank/DDBJ whole genome shotgun (WGS) entry which is preliminary data.</text>
</comment>
<proteinExistence type="predicted"/>
<accession>A0ACB5TA51</accession>
<organism evidence="1 2">
    <name type="scientific">Ambrosiozyma monospora</name>
    <name type="common">Yeast</name>
    <name type="synonym">Endomycopsis monosporus</name>
    <dbReference type="NCBI Taxonomy" id="43982"/>
    <lineage>
        <taxon>Eukaryota</taxon>
        <taxon>Fungi</taxon>
        <taxon>Dikarya</taxon>
        <taxon>Ascomycota</taxon>
        <taxon>Saccharomycotina</taxon>
        <taxon>Pichiomycetes</taxon>
        <taxon>Pichiales</taxon>
        <taxon>Pichiaceae</taxon>
        <taxon>Ambrosiozyma</taxon>
    </lineage>
</organism>
<keyword evidence="2" id="KW-1185">Reference proteome</keyword>
<dbReference type="Proteomes" id="UP001165064">
    <property type="component" value="Unassembled WGS sequence"/>
</dbReference>